<dbReference type="GO" id="GO:0009060">
    <property type="term" value="P:aerobic respiration"/>
    <property type="evidence" value="ECO:0007669"/>
    <property type="project" value="TreeGrafter"/>
</dbReference>
<dbReference type="GO" id="GO:0048038">
    <property type="term" value="F:quinone binding"/>
    <property type="evidence" value="ECO:0007669"/>
    <property type="project" value="UniProtKB-KW"/>
</dbReference>
<keyword evidence="7 8" id="KW-0411">Iron-sulfur</keyword>
<keyword evidence="8" id="KW-1003">Cell membrane</keyword>
<dbReference type="GO" id="GO:0005506">
    <property type="term" value="F:iron ion binding"/>
    <property type="evidence" value="ECO:0007669"/>
    <property type="project" value="UniProtKB-UniRule"/>
</dbReference>
<feature type="binding site" evidence="8">
    <location>
        <position position="66"/>
    </location>
    <ligand>
        <name>[4Fe-4S] cluster</name>
        <dbReference type="ChEBI" id="CHEBI:49883"/>
        <label>1</label>
    </ligand>
</feature>
<dbReference type="HAMAP" id="MF_01351">
    <property type="entry name" value="NDH1_NuoI"/>
    <property type="match status" value="1"/>
</dbReference>
<keyword evidence="8" id="KW-0520">NAD</keyword>
<dbReference type="EC" id="7.1.1.-" evidence="8"/>
<sequence>MEISRALKRFFLWDIAQGMSLTFKHMFKKPVTLQYPTERWEAPERFRGFLGLTRDFKTGEENCIGCLNCEKACPVDCITIVTAGKGREMYAKEFYIDYMRCMYCGLCSEACPTTPKSIVHTHQYETPGFYRDDLVYEKDRLYDVWEKEVNYRGPRPWGKLFGLRNAETARRPKAEPAAAAE</sequence>
<keyword evidence="8" id="KW-0830">Ubiquinone</keyword>
<accession>A0A932MNK5</accession>
<dbReference type="GO" id="GO:0005886">
    <property type="term" value="C:plasma membrane"/>
    <property type="evidence" value="ECO:0007669"/>
    <property type="project" value="UniProtKB-SubCell"/>
</dbReference>
<comment type="function">
    <text evidence="8">NDH-1 shuttles electrons from NADH, via FMN and iron-sulfur (Fe-S) centers, to quinones in the respiratory chain. The immediate electron acceptor for the enzyme in this species is believed to be ubiquinone. Couples the redox reaction to proton translocation (for every two electrons transferred, four hydrogen ions are translocated across the cytoplasmic membrane), and thus conserves the redox energy in a proton gradient.</text>
</comment>
<comment type="subcellular location">
    <subcellularLocation>
        <location evidence="8">Cell membrane</location>
        <topology evidence="8">Peripheral membrane protein</topology>
    </subcellularLocation>
</comment>
<dbReference type="SUPFAM" id="SSF54862">
    <property type="entry name" value="4Fe-4S ferredoxins"/>
    <property type="match status" value="1"/>
</dbReference>
<evidence type="ECO:0000256" key="6">
    <source>
        <dbReference type="ARBA" id="ARBA00023004"/>
    </source>
</evidence>
<dbReference type="AlphaFoldDB" id="A0A932MNK5"/>
<feature type="domain" description="4Fe-4S ferredoxin-type" evidence="9">
    <location>
        <begin position="54"/>
        <end position="83"/>
    </location>
</feature>
<feature type="binding site" evidence="8">
    <location>
        <position position="104"/>
    </location>
    <ligand>
        <name>[4Fe-4S] cluster</name>
        <dbReference type="ChEBI" id="CHEBI:49883"/>
        <label>2</label>
    </ligand>
</feature>
<dbReference type="NCBIfam" id="TIGR01971">
    <property type="entry name" value="NuoI"/>
    <property type="match status" value="1"/>
</dbReference>
<dbReference type="PROSITE" id="PS51379">
    <property type="entry name" value="4FE4S_FER_2"/>
    <property type="match status" value="2"/>
</dbReference>
<feature type="domain" description="4Fe-4S ferredoxin-type" evidence="9">
    <location>
        <begin position="92"/>
        <end position="121"/>
    </location>
</feature>
<evidence type="ECO:0000313" key="10">
    <source>
        <dbReference type="EMBL" id="MBI3127677.1"/>
    </source>
</evidence>
<dbReference type="Pfam" id="PF12838">
    <property type="entry name" value="Fer4_7"/>
    <property type="match status" value="1"/>
</dbReference>
<dbReference type="GO" id="GO:0051539">
    <property type="term" value="F:4 iron, 4 sulfur cluster binding"/>
    <property type="evidence" value="ECO:0007669"/>
    <property type="project" value="UniProtKB-KW"/>
</dbReference>
<dbReference type="PANTHER" id="PTHR10849:SF20">
    <property type="entry name" value="NADH DEHYDROGENASE [UBIQUINONE] IRON-SULFUR PROTEIN 8, MITOCHONDRIAL"/>
    <property type="match status" value="1"/>
</dbReference>
<comment type="catalytic activity">
    <reaction evidence="8">
        <text>a quinone + NADH + 5 H(+)(in) = a quinol + NAD(+) + 4 H(+)(out)</text>
        <dbReference type="Rhea" id="RHEA:57888"/>
        <dbReference type="ChEBI" id="CHEBI:15378"/>
        <dbReference type="ChEBI" id="CHEBI:24646"/>
        <dbReference type="ChEBI" id="CHEBI:57540"/>
        <dbReference type="ChEBI" id="CHEBI:57945"/>
        <dbReference type="ChEBI" id="CHEBI:132124"/>
    </reaction>
</comment>
<comment type="subunit">
    <text evidence="8">NDH-1 is composed of 14 different subunits. Subunits NuoA, H, J, K, L, M, N constitute the membrane sector of the complex.</text>
</comment>
<keyword evidence="8" id="KW-0874">Quinone</keyword>
<gene>
    <name evidence="8" type="primary">nuoI</name>
    <name evidence="10" type="ORF">HYZ11_08755</name>
</gene>
<evidence type="ECO:0000259" key="9">
    <source>
        <dbReference type="PROSITE" id="PS51379"/>
    </source>
</evidence>
<dbReference type="InterPro" id="IPR010226">
    <property type="entry name" value="NADH_quinone_OxRdtase_chainI"/>
</dbReference>
<evidence type="ECO:0000256" key="2">
    <source>
        <dbReference type="ARBA" id="ARBA00022485"/>
    </source>
</evidence>
<protein>
    <recommendedName>
        <fullName evidence="8">NADH-quinone oxidoreductase subunit I</fullName>
        <ecNumber evidence="8">7.1.1.-</ecNumber>
    </recommendedName>
    <alternativeName>
        <fullName evidence="8">NADH dehydrogenase I subunit I</fullName>
    </alternativeName>
    <alternativeName>
        <fullName evidence="8">NDH-1 subunit I</fullName>
    </alternativeName>
</protein>
<comment type="similarity">
    <text evidence="1 8">Belongs to the complex I 23 kDa subunit family.</text>
</comment>
<evidence type="ECO:0000313" key="11">
    <source>
        <dbReference type="Proteomes" id="UP000782312"/>
    </source>
</evidence>
<evidence type="ECO:0000256" key="8">
    <source>
        <dbReference type="HAMAP-Rule" id="MF_01351"/>
    </source>
</evidence>
<comment type="cofactor">
    <cofactor evidence="8">
        <name>[4Fe-4S] cluster</name>
        <dbReference type="ChEBI" id="CHEBI:49883"/>
    </cofactor>
    <text evidence="8">Binds 2 [4Fe-4S] clusters per subunit.</text>
</comment>
<feature type="binding site" evidence="8">
    <location>
        <position position="111"/>
    </location>
    <ligand>
        <name>[4Fe-4S] cluster</name>
        <dbReference type="ChEBI" id="CHEBI:49883"/>
        <label>1</label>
    </ligand>
</feature>
<evidence type="ECO:0000256" key="7">
    <source>
        <dbReference type="ARBA" id="ARBA00023014"/>
    </source>
</evidence>
<dbReference type="EMBL" id="JACPUR010000019">
    <property type="protein sequence ID" value="MBI3127677.1"/>
    <property type="molecule type" value="Genomic_DNA"/>
</dbReference>
<feature type="binding site" evidence="8">
    <location>
        <position position="69"/>
    </location>
    <ligand>
        <name>[4Fe-4S] cluster</name>
        <dbReference type="ChEBI" id="CHEBI:49883"/>
        <label>1</label>
    </ligand>
</feature>
<keyword evidence="6 8" id="KW-0408">Iron</keyword>
<feature type="binding site" evidence="8">
    <location>
        <position position="63"/>
    </location>
    <ligand>
        <name>[4Fe-4S] cluster</name>
        <dbReference type="ChEBI" id="CHEBI:49883"/>
        <label>1</label>
    </ligand>
</feature>
<evidence type="ECO:0000256" key="4">
    <source>
        <dbReference type="ARBA" id="ARBA00022737"/>
    </source>
</evidence>
<keyword evidence="2 8" id="KW-0004">4Fe-4S</keyword>
<evidence type="ECO:0000256" key="1">
    <source>
        <dbReference type="ARBA" id="ARBA00010277"/>
    </source>
</evidence>
<keyword evidence="3 8" id="KW-0479">Metal-binding</keyword>
<dbReference type="PROSITE" id="PS00198">
    <property type="entry name" value="4FE4S_FER_1"/>
    <property type="match status" value="1"/>
</dbReference>
<reference evidence="10" key="1">
    <citation type="submission" date="2020-07" db="EMBL/GenBank/DDBJ databases">
        <title>Huge and variable diversity of episymbiotic CPR bacteria and DPANN archaea in groundwater ecosystems.</title>
        <authorList>
            <person name="He C.Y."/>
            <person name="Keren R."/>
            <person name="Whittaker M."/>
            <person name="Farag I.F."/>
            <person name="Doudna J."/>
            <person name="Cate J.H.D."/>
            <person name="Banfield J.F."/>
        </authorList>
    </citation>
    <scope>NUCLEOTIDE SEQUENCE</scope>
    <source>
        <strain evidence="10">NC_groundwater_763_Ag_S-0.2um_68_21</strain>
    </source>
</reference>
<organism evidence="10 11">
    <name type="scientific">Tectimicrobiota bacterium</name>
    <dbReference type="NCBI Taxonomy" id="2528274"/>
    <lineage>
        <taxon>Bacteria</taxon>
        <taxon>Pseudomonadati</taxon>
        <taxon>Nitrospinota/Tectimicrobiota group</taxon>
        <taxon>Candidatus Tectimicrobiota</taxon>
    </lineage>
</organism>
<dbReference type="PANTHER" id="PTHR10849">
    <property type="entry name" value="NADH DEHYDROGENASE UBIQUINONE IRON-SULFUR PROTEIN 8, MITOCHONDRIAL"/>
    <property type="match status" value="1"/>
</dbReference>
<feature type="binding site" evidence="8">
    <location>
        <position position="73"/>
    </location>
    <ligand>
        <name>[4Fe-4S] cluster</name>
        <dbReference type="ChEBI" id="CHEBI:49883"/>
        <label>2</label>
    </ligand>
</feature>
<dbReference type="GO" id="GO:0050136">
    <property type="term" value="F:NADH dehydrogenase (quinone) (non-electrogenic) activity"/>
    <property type="evidence" value="ECO:0007669"/>
    <property type="project" value="UniProtKB-UniRule"/>
</dbReference>
<keyword evidence="4" id="KW-0677">Repeat</keyword>
<keyword evidence="8" id="KW-0472">Membrane</keyword>
<dbReference type="Proteomes" id="UP000782312">
    <property type="component" value="Unassembled WGS sequence"/>
</dbReference>
<dbReference type="Gene3D" id="3.30.70.3270">
    <property type="match status" value="1"/>
</dbReference>
<proteinExistence type="inferred from homology"/>
<name>A0A932MNK5_UNCTE</name>
<dbReference type="InterPro" id="IPR017900">
    <property type="entry name" value="4Fe4S_Fe_S_CS"/>
</dbReference>
<evidence type="ECO:0000256" key="5">
    <source>
        <dbReference type="ARBA" id="ARBA00022967"/>
    </source>
</evidence>
<feature type="binding site" evidence="8">
    <location>
        <position position="101"/>
    </location>
    <ligand>
        <name>[4Fe-4S] cluster</name>
        <dbReference type="ChEBI" id="CHEBI:49883"/>
        <label>2</label>
    </ligand>
</feature>
<dbReference type="InterPro" id="IPR017896">
    <property type="entry name" value="4Fe4S_Fe-S-bd"/>
</dbReference>
<comment type="caution">
    <text evidence="10">The sequence shown here is derived from an EMBL/GenBank/DDBJ whole genome shotgun (WGS) entry which is preliminary data.</text>
</comment>
<feature type="binding site" evidence="8">
    <location>
        <position position="107"/>
    </location>
    <ligand>
        <name>[4Fe-4S] cluster</name>
        <dbReference type="ChEBI" id="CHEBI:49883"/>
        <label>2</label>
    </ligand>
</feature>
<evidence type="ECO:0000256" key="3">
    <source>
        <dbReference type="ARBA" id="ARBA00022723"/>
    </source>
</evidence>
<keyword evidence="5 8" id="KW-1278">Translocase</keyword>